<evidence type="ECO:0000256" key="2">
    <source>
        <dbReference type="ARBA" id="ARBA00022692"/>
    </source>
</evidence>
<dbReference type="PANTHER" id="PTHR43394">
    <property type="entry name" value="ATP-DEPENDENT PERMEASE MDL1, MITOCHONDRIAL"/>
    <property type="match status" value="1"/>
</dbReference>
<evidence type="ECO:0000256" key="6">
    <source>
        <dbReference type="ARBA" id="ARBA00023136"/>
    </source>
</evidence>
<evidence type="ECO:0000259" key="9">
    <source>
        <dbReference type="PROSITE" id="PS50929"/>
    </source>
</evidence>
<dbReference type="GO" id="GO:0016887">
    <property type="term" value="F:ATP hydrolysis activity"/>
    <property type="evidence" value="ECO:0007669"/>
    <property type="project" value="InterPro"/>
</dbReference>
<dbReference type="Gramene" id="TRITD3Bv1G231760.2">
    <property type="protein sequence ID" value="TRITD3Bv1G231760.2"/>
    <property type="gene ID" value="TRITD3Bv1G231760"/>
</dbReference>
<dbReference type="FunFam" id="3.40.50.300:FF:000218">
    <property type="entry name" value="Multidrug ABC transporter ATP-binding protein"/>
    <property type="match status" value="1"/>
</dbReference>
<keyword evidence="3" id="KW-0547">Nucleotide-binding</keyword>
<dbReference type="Gene3D" id="3.40.50.300">
    <property type="entry name" value="P-loop containing nucleotide triphosphate hydrolases"/>
    <property type="match status" value="1"/>
</dbReference>
<evidence type="ECO:0000313" key="10">
    <source>
        <dbReference type="EMBL" id="VAH83456.1"/>
    </source>
</evidence>
<evidence type="ECO:0000313" key="11">
    <source>
        <dbReference type="Proteomes" id="UP000324705"/>
    </source>
</evidence>
<dbReference type="Proteomes" id="UP000324705">
    <property type="component" value="Chromosome 3B"/>
</dbReference>
<dbReference type="InterPro" id="IPR017871">
    <property type="entry name" value="ABC_transporter-like_CS"/>
</dbReference>
<reference evidence="10 11" key="1">
    <citation type="submission" date="2017-09" db="EMBL/GenBank/DDBJ databases">
        <authorList>
            <consortium name="International Durum Wheat Genome Sequencing Consortium (IDWGSC)"/>
            <person name="Milanesi L."/>
        </authorList>
    </citation>
    <scope>NUCLEOTIDE SEQUENCE [LARGE SCALE GENOMIC DNA]</scope>
    <source>
        <strain evidence="11">cv. Svevo</strain>
    </source>
</reference>
<dbReference type="GO" id="GO:0015421">
    <property type="term" value="F:ABC-type oligopeptide transporter activity"/>
    <property type="evidence" value="ECO:0007669"/>
    <property type="project" value="TreeGrafter"/>
</dbReference>
<dbReference type="CDD" id="cd18572">
    <property type="entry name" value="ABC_6TM_TAP"/>
    <property type="match status" value="1"/>
</dbReference>
<dbReference type="InterPro" id="IPR027417">
    <property type="entry name" value="P-loop_NTPase"/>
</dbReference>
<evidence type="ECO:0000256" key="1">
    <source>
        <dbReference type="ARBA" id="ARBA00004141"/>
    </source>
</evidence>
<feature type="transmembrane region" description="Helical" evidence="7">
    <location>
        <begin position="95"/>
        <end position="118"/>
    </location>
</feature>
<sequence length="657" mass="72320">MPPAPAALLLAAPRLRLRAARIRAAATVNGEFGGLGRRRLDAGEFIGRLRNVLPGGSWWRLEDEDAGGAGRAEASGATAASALSRMWALVAADRWVIFAGFASLVCAALAEIAIPHLLAASIFSAQNGGAVFYRNAKLLVVLCMISGVFSGVRSCCFGIANMILVKRMREMLFDSILSQDIAFFDEETVGDLTSRLGSDCQQVSRVIGNDLNLISRNLLQGIGALIYLLILSWPLGLCTMLTCGTLSTIMLVHGRYQKKASKFAQEFTASANNVAQEAISLVRTVRVYGTEKQEFKRYAKWLDKLYDVSFRQTMAYGGWSLSLNYLYHSTQVVAVLIGGIAIMNGKFTAEQLTKFTLYAEWLILSTWWIGDNWSSLMQSVGASEKVFRLMDLLPSRQLTSKGLRLQKLEGRIQYADVEFSYPSRPSAPILRRLNLTLNPNEVVAIVGLSGSGKSTIVNLLLQLYEPTNGQILIDGVPLSELDTRWFRERIGFVGQEPKLFRMDVSSNIKYGCPREVSQEEVEWAAKQAYAHDFLMALPDGYNTIVDDALLSGGQKQRVAIARALLRDPAILVLDEATSALDAESEHYVKSVITEVSTDPKARRTVIIIAHRLSTIQAADRIIVMENGSIVEDGKHSDLVKQNGLYSRLAQRQNDALP</sequence>
<evidence type="ECO:0008006" key="12">
    <source>
        <dbReference type="Google" id="ProtNLM"/>
    </source>
</evidence>
<protein>
    <recommendedName>
        <fullName evidence="12">ABC transporter B family member 26, chloroplastic</fullName>
    </recommendedName>
</protein>
<keyword evidence="5 7" id="KW-1133">Transmembrane helix</keyword>
<feature type="transmembrane region" description="Helical" evidence="7">
    <location>
        <begin position="138"/>
        <end position="164"/>
    </location>
</feature>
<dbReference type="Pfam" id="PF00005">
    <property type="entry name" value="ABC_tran"/>
    <property type="match status" value="1"/>
</dbReference>
<gene>
    <name evidence="10" type="ORF">TRITD_3Bv1G231760</name>
</gene>
<dbReference type="GO" id="GO:0005524">
    <property type="term" value="F:ATP binding"/>
    <property type="evidence" value="ECO:0007669"/>
    <property type="project" value="UniProtKB-KW"/>
</dbReference>
<name>A0A9R1QTQ9_TRITD</name>
<dbReference type="InterPro" id="IPR003439">
    <property type="entry name" value="ABC_transporter-like_ATP-bd"/>
</dbReference>
<dbReference type="PANTHER" id="PTHR43394:SF19">
    <property type="entry name" value="ABC TRANSPORTER B FAMILY"/>
    <property type="match status" value="1"/>
</dbReference>
<dbReference type="EMBL" id="LT934116">
    <property type="protein sequence ID" value="VAH83456.1"/>
    <property type="molecule type" value="Genomic_DNA"/>
</dbReference>
<dbReference type="FunFam" id="1.20.1560.10:FF:000059">
    <property type="entry name" value="ABC transporter B family member 26, chloroplastic"/>
    <property type="match status" value="1"/>
</dbReference>
<dbReference type="InterPro" id="IPR011527">
    <property type="entry name" value="ABC1_TM_dom"/>
</dbReference>
<evidence type="ECO:0000256" key="7">
    <source>
        <dbReference type="SAM" id="Phobius"/>
    </source>
</evidence>
<dbReference type="AlphaFoldDB" id="A0A9R1QTQ9"/>
<dbReference type="SMART" id="SM00382">
    <property type="entry name" value="AAA"/>
    <property type="match status" value="1"/>
</dbReference>
<keyword evidence="2 7" id="KW-0812">Transmembrane</keyword>
<feature type="domain" description="ABC transporter" evidence="8">
    <location>
        <begin position="412"/>
        <end position="651"/>
    </location>
</feature>
<dbReference type="Pfam" id="PF00664">
    <property type="entry name" value="ABC_membrane"/>
    <property type="match status" value="1"/>
</dbReference>
<feature type="domain" description="ABC transmembrane type-1" evidence="9">
    <location>
        <begin position="98"/>
        <end position="378"/>
    </location>
</feature>
<keyword evidence="4" id="KW-0067">ATP-binding</keyword>
<evidence type="ECO:0000256" key="5">
    <source>
        <dbReference type="ARBA" id="ARBA00022989"/>
    </source>
</evidence>
<dbReference type="GO" id="GO:0016020">
    <property type="term" value="C:membrane"/>
    <property type="evidence" value="ECO:0007669"/>
    <property type="project" value="UniProtKB-SubCell"/>
</dbReference>
<dbReference type="InterPro" id="IPR036640">
    <property type="entry name" value="ABC1_TM_sf"/>
</dbReference>
<dbReference type="InterPro" id="IPR003593">
    <property type="entry name" value="AAA+_ATPase"/>
</dbReference>
<evidence type="ECO:0000256" key="4">
    <source>
        <dbReference type="ARBA" id="ARBA00022840"/>
    </source>
</evidence>
<dbReference type="PIRSF" id="PIRSF002773">
    <property type="entry name" value="ABC_prm/ATPase_B"/>
    <property type="match status" value="1"/>
</dbReference>
<evidence type="ECO:0000256" key="3">
    <source>
        <dbReference type="ARBA" id="ARBA00022741"/>
    </source>
</evidence>
<comment type="subcellular location">
    <subcellularLocation>
        <location evidence="1">Membrane</location>
        <topology evidence="1">Multi-pass membrane protein</topology>
    </subcellularLocation>
</comment>
<keyword evidence="11" id="KW-1185">Reference proteome</keyword>
<feature type="transmembrane region" description="Helical" evidence="7">
    <location>
        <begin position="225"/>
        <end position="252"/>
    </location>
</feature>
<dbReference type="InterPro" id="IPR039421">
    <property type="entry name" value="Type_1_exporter"/>
</dbReference>
<dbReference type="PROSITE" id="PS00211">
    <property type="entry name" value="ABC_TRANSPORTER_1"/>
    <property type="match status" value="1"/>
</dbReference>
<proteinExistence type="predicted"/>
<accession>A0A9R1QTQ9</accession>
<dbReference type="SUPFAM" id="SSF52540">
    <property type="entry name" value="P-loop containing nucleoside triphosphate hydrolases"/>
    <property type="match status" value="1"/>
</dbReference>
<dbReference type="SUPFAM" id="SSF90123">
    <property type="entry name" value="ABC transporter transmembrane region"/>
    <property type="match status" value="1"/>
</dbReference>
<keyword evidence="6 7" id="KW-0472">Membrane</keyword>
<dbReference type="PROSITE" id="PS50893">
    <property type="entry name" value="ABC_TRANSPORTER_2"/>
    <property type="match status" value="1"/>
</dbReference>
<organism evidence="10 11">
    <name type="scientific">Triticum turgidum subsp. durum</name>
    <name type="common">Durum wheat</name>
    <name type="synonym">Triticum durum</name>
    <dbReference type="NCBI Taxonomy" id="4567"/>
    <lineage>
        <taxon>Eukaryota</taxon>
        <taxon>Viridiplantae</taxon>
        <taxon>Streptophyta</taxon>
        <taxon>Embryophyta</taxon>
        <taxon>Tracheophyta</taxon>
        <taxon>Spermatophyta</taxon>
        <taxon>Magnoliopsida</taxon>
        <taxon>Liliopsida</taxon>
        <taxon>Poales</taxon>
        <taxon>Poaceae</taxon>
        <taxon>BOP clade</taxon>
        <taxon>Pooideae</taxon>
        <taxon>Triticodae</taxon>
        <taxon>Triticeae</taxon>
        <taxon>Triticinae</taxon>
        <taxon>Triticum</taxon>
    </lineage>
</organism>
<dbReference type="PROSITE" id="PS50929">
    <property type="entry name" value="ABC_TM1F"/>
    <property type="match status" value="1"/>
</dbReference>
<evidence type="ECO:0000259" key="8">
    <source>
        <dbReference type="PROSITE" id="PS50893"/>
    </source>
</evidence>
<dbReference type="Gene3D" id="1.20.1560.10">
    <property type="entry name" value="ABC transporter type 1, transmembrane domain"/>
    <property type="match status" value="1"/>
</dbReference>